<keyword evidence="8" id="KW-0560">Oxidoreductase</keyword>
<organism evidence="12 13">
    <name type="scientific">Apodemus speciosus</name>
    <name type="common">Large Japanese field mouse</name>
    <dbReference type="NCBI Taxonomy" id="105296"/>
    <lineage>
        <taxon>Eukaryota</taxon>
        <taxon>Metazoa</taxon>
        <taxon>Chordata</taxon>
        <taxon>Craniata</taxon>
        <taxon>Vertebrata</taxon>
        <taxon>Euteleostomi</taxon>
        <taxon>Mammalia</taxon>
        <taxon>Eutheria</taxon>
        <taxon>Euarchontoglires</taxon>
        <taxon>Glires</taxon>
        <taxon>Rodentia</taxon>
        <taxon>Myomorpha</taxon>
        <taxon>Muroidea</taxon>
        <taxon>Muridae</taxon>
        <taxon>Murinae</taxon>
        <taxon>Apodemus</taxon>
    </lineage>
</organism>
<evidence type="ECO:0000313" key="13">
    <source>
        <dbReference type="Proteomes" id="UP001623349"/>
    </source>
</evidence>
<keyword evidence="7" id="KW-0492">Microsome</keyword>
<comment type="similarity">
    <text evidence="3">Belongs to the cytochrome P450 family.</text>
</comment>
<sequence>MVREKDTAGLWMLNFPEGKDTGDTVARMCGHDVTAARLPDMFSLQTAWKPVVVINGLKAMQEVLVTCGEDTADPPRIQIYENLGFGPKSRGKGLREGAGVDKTGVTDGLVGSRDRTGAMGTVIVSSHTTQSCRVWSLHLTGPSGESRGDSVSTLCDFGLGKKSLEHWVTEEAGYLCDALTAQAGSPLNPYPLLDKAVCNVIASLVYVCLFMYGDPFLTRILKMAEEHLEELSGFIPERLADKVFPLQKLFIAMLEKQLTERKMSWDPAQPPCPPKTRLKWEK</sequence>
<evidence type="ECO:0000256" key="11">
    <source>
        <dbReference type="ARBA" id="ARBA00023136"/>
    </source>
</evidence>
<keyword evidence="9" id="KW-0408">Iron</keyword>
<accession>A0ABQ0FK46</accession>
<evidence type="ECO:0000256" key="8">
    <source>
        <dbReference type="ARBA" id="ARBA00023002"/>
    </source>
</evidence>
<dbReference type="Pfam" id="PF00067">
    <property type="entry name" value="p450"/>
    <property type="match status" value="1"/>
</dbReference>
<keyword evidence="5" id="KW-0479">Metal-binding</keyword>
<gene>
    <name evidence="12" type="ORF">APTSU1_001487300</name>
</gene>
<evidence type="ECO:0000256" key="3">
    <source>
        <dbReference type="ARBA" id="ARBA00010617"/>
    </source>
</evidence>
<dbReference type="InterPro" id="IPR002401">
    <property type="entry name" value="Cyt_P450_E_grp-I"/>
</dbReference>
<dbReference type="InterPro" id="IPR001128">
    <property type="entry name" value="Cyt_P450"/>
</dbReference>
<dbReference type="EMBL" id="BAAFST010000015">
    <property type="protein sequence ID" value="GAB1299637.1"/>
    <property type="molecule type" value="Genomic_DNA"/>
</dbReference>
<evidence type="ECO:0000256" key="4">
    <source>
        <dbReference type="ARBA" id="ARBA00022617"/>
    </source>
</evidence>
<dbReference type="InterPro" id="IPR036396">
    <property type="entry name" value="Cyt_P450_sf"/>
</dbReference>
<evidence type="ECO:0000256" key="10">
    <source>
        <dbReference type="ARBA" id="ARBA00023033"/>
    </source>
</evidence>
<name>A0ABQ0FK46_APOSI</name>
<keyword evidence="10" id="KW-0503">Monooxygenase</keyword>
<evidence type="ECO:0000256" key="5">
    <source>
        <dbReference type="ARBA" id="ARBA00022723"/>
    </source>
</evidence>
<dbReference type="PANTHER" id="PTHR24300">
    <property type="entry name" value="CYTOCHROME P450 508A4-RELATED"/>
    <property type="match status" value="1"/>
</dbReference>
<evidence type="ECO:0000256" key="7">
    <source>
        <dbReference type="ARBA" id="ARBA00022848"/>
    </source>
</evidence>
<evidence type="ECO:0000256" key="1">
    <source>
        <dbReference type="ARBA" id="ARBA00001971"/>
    </source>
</evidence>
<evidence type="ECO:0000313" key="12">
    <source>
        <dbReference type="EMBL" id="GAB1299637.1"/>
    </source>
</evidence>
<evidence type="ECO:0000256" key="6">
    <source>
        <dbReference type="ARBA" id="ARBA00022824"/>
    </source>
</evidence>
<dbReference type="InterPro" id="IPR050182">
    <property type="entry name" value="Cytochrome_P450_fam2"/>
</dbReference>
<keyword evidence="4" id="KW-0349">Heme</keyword>
<comment type="caution">
    <text evidence="12">The sequence shown here is derived from an EMBL/GenBank/DDBJ whole genome shotgun (WGS) entry which is preliminary data.</text>
</comment>
<keyword evidence="11" id="KW-0472">Membrane</keyword>
<comment type="subcellular location">
    <subcellularLocation>
        <location evidence="2">Microsome membrane</location>
    </subcellularLocation>
</comment>
<dbReference type="SUPFAM" id="SSF48264">
    <property type="entry name" value="Cytochrome P450"/>
    <property type="match status" value="1"/>
</dbReference>
<reference evidence="12 13" key="1">
    <citation type="submission" date="2024-08" db="EMBL/GenBank/DDBJ databases">
        <title>The draft genome of Apodemus speciosus.</title>
        <authorList>
            <person name="Nabeshima K."/>
            <person name="Suzuki S."/>
            <person name="Onuma M."/>
        </authorList>
    </citation>
    <scope>NUCLEOTIDE SEQUENCE [LARGE SCALE GENOMIC DNA]</scope>
    <source>
        <strain evidence="12">IB14-021</strain>
    </source>
</reference>
<keyword evidence="6" id="KW-0256">Endoplasmic reticulum</keyword>
<dbReference type="Proteomes" id="UP001623349">
    <property type="component" value="Unassembled WGS sequence"/>
</dbReference>
<protein>
    <submittedName>
        <fullName evidence="12">Cytochrome P450</fullName>
    </submittedName>
</protein>
<evidence type="ECO:0000256" key="2">
    <source>
        <dbReference type="ARBA" id="ARBA00004524"/>
    </source>
</evidence>
<keyword evidence="13" id="KW-1185">Reference proteome</keyword>
<dbReference type="Gene3D" id="1.10.630.10">
    <property type="entry name" value="Cytochrome P450"/>
    <property type="match status" value="1"/>
</dbReference>
<dbReference type="PRINTS" id="PR00463">
    <property type="entry name" value="EP450I"/>
</dbReference>
<evidence type="ECO:0000256" key="9">
    <source>
        <dbReference type="ARBA" id="ARBA00023004"/>
    </source>
</evidence>
<dbReference type="PANTHER" id="PTHR24300:SF1">
    <property type="entry name" value="CYTOCHROME P450 2D6-RELATED"/>
    <property type="match status" value="1"/>
</dbReference>
<comment type="cofactor">
    <cofactor evidence="1">
        <name>heme</name>
        <dbReference type="ChEBI" id="CHEBI:30413"/>
    </cofactor>
</comment>
<proteinExistence type="inferred from homology"/>